<dbReference type="GO" id="GO:0004368">
    <property type="term" value="F:glycerol-3-phosphate dehydrogenase (quinone) activity"/>
    <property type="evidence" value="ECO:0007669"/>
    <property type="project" value="UniProtKB-EC"/>
</dbReference>
<reference evidence="7" key="1">
    <citation type="submission" date="2024-05" db="EMBL/GenBank/DDBJ databases">
        <title>Isolation and characterization of Sporomusa carbonis sp. nov., a carboxydotrophic hydrogenogen in the genus of Sporomusa isolated from a charcoal burning pile.</title>
        <authorList>
            <person name="Boeer T."/>
            <person name="Rosenbaum F."/>
            <person name="Eysell L."/>
            <person name="Mueller V."/>
            <person name="Daniel R."/>
            <person name="Poehlein A."/>
        </authorList>
    </citation>
    <scope>NUCLEOTIDE SEQUENCE [LARGE SCALE GENOMIC DNA]</scope>
    <source>
        <strain evidence="7">DSM 3132</strain>
    </source>
</reference>
<dbReference type="InterPro" id="IPR036188">
    <property type="entry name" value="FAD/NAD-bd_sf"/>
</dbReference>
<evidence type="ECO:0000259" key="5">
    <source>
        <dbReference type="Pfam" id="PF00890"/>
    </source>
</evidence>
<evidence type="ECO:0000256" key="1">
    <source>
        <dbReference type="ARBA" id="ARBA00001974"/>
    </source>
</evidence>
<gene>
    <name evidence="7" type="primary">glpB</name>
    <name evidence="7" type="ORF">SPACI_006150</name>
</gene>
<evidence type="ECO:0000256" key="2">
    <source>
        <dbReference type="ARBA" id="ARBA00022630"/>
    </source>
</evidence>
<keyword evidence="3" id="KW-0274">FAD</keyword>
<keyword evidence="2" id="KW-0285">Flavoprotein</keyword>
<organism evidence="7 8">
    <name type="scientific">Sporomusa acidovorans (strain ATCC 49682 / DSM 3132 / Mol)</name>
    <dbReference type="NCBI Taxonomy" id="1123286"/>
    <lineage>
        <taxon>Bacteria</taxon>
        <taxon>Bacillati</taxon>
        <taxon>Bacillota</taxon>
        <taxon>Negativicutes</taxon>
        <taxon>Selenomonadales</taxon>
        <taxon>Sporomusaceae</taxon>
        <taxon>Sporomusa</taxon>
    </lineage>
</organism>
<sequence>MIKMDNAPNKTVLVIGGGLAGITAALAAMKNGAQVILVTSGPGTFALSGATVSIRGMNKEQPYLQEALDFFKDITIAAECEYKGAFTGSTFIPDIIGGLQEIALAPFSLWAGRPVNGSKVMIVGIRGLSGFSAGLTAELLTSSVKQIGLQVTYRTATIEIPWVRNGFFTSLEVANHLEDKQRQAQLAELLKPLVKNQDLLLLPAIFGMTMGSGEFNGLARQIGCSVGELITLPPSMVGLRVLHAMQKYLKQSGVEIISGYPVQALQVEDGICTAAFVDTPGRNRVIKVGSIIVATGRINKSSLAIRTPSQKTETFLQDDCLVNESMQLLNEQNIPFAANIYGAGDMLETSDCKNGNALAIWTGYRAGVLAAGGDNIG</sequence>
<evidence type="ECO:0000313" key="8">
    <source>
        <dbReference type="Proteomes" id="UP000216052"/>
    </source>
</evidence>
<comment type="cofactor">
    <cofactor evidence="1">
        <name>FAD</name>
        <dbReference type="ChEBI" id="CHEBI:57692"/>
    </cofactor>
</comment>
<feature type="domain" description="MnmG N-terminal" evidence="6">
    <location>
        <begin position="12"/>
        <end position="59"/>
    </location>
</feature>
<protein>
    <submittedName>
        <fullName evidence="7">Anaerobic glycerol-3-phosphate dehydrogenase subunit B</fullName>
        <ecNumber evidence="7">1.1.5.3</ecNumber>
    </submittedName>
</protein>
<proteinExistence type="predicted"/>
<dbReference type="PRINTS" id="PR00368">
    <property type="entry name" value="FADPNR"/>
</dbReference>
<dbReference type="InterPro" id="IPR040131">
    <property type="entry name" value="MnmG_N"/>
</dbReference>
<dbReference type="PRINTS" id="PR00411">
    <property type="entry name" value="PNDRDTASEI"/>
</dbReference>
<keyword evidence="8" id="KW-1185">Reference proteome</keyword>
<evidence type="ECO:0000256" key="3">
    <source>
        <dbReference type="ARBA" id="ARBA00022827"/>
    </source>
</evidence>
<dbReference type="InterPro" id="IPR003953">
    <property type="entry name" value="FAD-dep_OxRdtase_2_FAD-bd"/>
</dbReference>
<dbReference type="Pfam" id="PF01134">
    <property type="entry name" value="GIDA"/>
    <property type="match status" value="1"/>
</dbReference>
<dbReference type="EC" id="1.1.5.3" evidence="7"/>
<evidence type="ECO:0000256" key="4">
    <source>
        <dbReference type="ARBA" id="ARBA00023002"/>
    </source>
</evidence>
<evidence type="ECO:0000313" key="7">
    <source>
        <dbReference type="EMBL" id="XFO70616.1"/>
    </source>
</evidence>
<accession>A0ABZ3IY46</accession>
<keyword evidence="4 7" id="KW-0560">Oxidoreductase</keyword>
<dbReference type="EMBL" id="CP155571">
    <property type="protein sequence ID" value="XFO70616.1"/>
    <property type="molecule type" value="Genomic_DNA"/>
</dbReference>
<name>A0ABZ3IY46_SPOA4</name>
<dbReference type="SUPFAM" id="SSF51905">
    <property type="entry name" value="FAD/NAD(P)-binding domain"/>
    <property type="match status" value="1"/>
</dbReference>
<feature type="domain" description="FAD-dependent oxidoreductase 2 FAD-binding" evidence="5">
    <location>
        <begin position="240"/>
        <end position="313"/>
    </location>
</feature>
<evidence type="ECO:0000259" key="6">
    <source>
        <dbReference type="Pfam" id="PF01134"/>
    </source>
</evidence>
<dbReference type="Pfam" id="PF00890">
    <property type="entry name" value="FAD_binding_2"/>
    <property type="match status" value="1"/>
</dbReference>
<dbReference type="Gene3D" id="3.50.50.60">
    <property type="entry name" value="FAD/NAD(P)-binding domain"/>
    <property type="match status" value="2"/>
</dbReference>
<dbReference type="Proteomes" id="UP000216052">
    <property type="component" value="Chromosome"/>
</dbReference>